<feature type="domain" description="Peptidase C1A papain C-terminal" evidence="2">
    <location>
        <begin position="70"/>
        <end position="301"/>
    </location>
</feature>
<gene>
    <name evidence="3" type="ORF">HINF_LOCUS1869</name>
    <name evidence="4" type="ORF">HINF_LOCUS72750</name>
</gene>
<dbReference type="InterPro" id="IPR013128">
    <property type="entry name" value="Peptidase_C1A"/>
</dbReference>
<dbReference type="GO" id="GO:0008234">
    <property type="term" value="F:cysteine-type peptidase activity"/>
    <property type="evidence" value="ECO:0007669"/>
    <property type="project" value="InterPro"/>
</dbReference>
<evidence type="ECO:0000313" key="5">
    <source>
        <dbReference type="Proteomes" id="UP001642409"/>
    </source>
</evidence>
<evidence type="ECO:0000256" key="1">
    <source>
        <dbReference type="ARBA" id="ARBA00008455"/>
    </source>
</evidence>
<dbReference type="SUPFAM" id="SSF54001">
    <property type="entry name" value="Cysteine proteinases"/>
    <property type="match status" value="1"/>
</dbReference>
<dbReference type="EMBL" id="CAXDID020000582">
    <property type="protein sequence ID" value="CAL6104371.1"/>
    <property type="molecule type" value="Genomic_DNA"/>
</dbReference>
<comment type="caution">
    <text evidence="3">The sequence shown here is derived from an EMBL/GenBank/DDBJ whole genome shotgun (WGS) entry which is preliminary data.</text>
</comment>
<name>A0AA86N779_9EUKA</name>
<accession>A0AA86N779</accession>
<protein>
    <submittedName>
        <fullName evidence="3">Cathepsin B</fullName>
    </submittedName>
    <submittedName>
        <fullName evidence="4">Cathepsin_B</fullName>
    </submittedName>
</protein>
<dbReference type="Gene3D" id="3.90.70.10">
    <property type="entry name" value="Cysteine proteinases"/>
    <property type="match status" value="1"/>
</dbReference>
<evidence type="ECO:0000259" key="2">
    <source>
        <dbReference type="SMART" id="SM00645"/>
    </source>
</evidence>
<dbReference type="GO" id="GO:0006508">
    <property type="term" value="P:proteolysis"/>
    <property type="evidence" value="ECO:0007669"/>
    <property type="project" value="InterPro"/>
</dbReference>
<dbReference type="Proteomes" id="UP001642409">
    <property type="component" value="Unassembled WGS sequence"/>
</dbReference>
<dbReference type="EMBL" id="CATOUU010000046">
    <property type="protein sequence ID" value="CAI9914224.1"/>
    <property type="molecule type" value="Genomic_DNA"/>
</dbReference>
<keyword evidence="5" id="KW-1185">Reference proteome</keyword>
<reference evidence="4 5" key="2">
    <citation type="submission" date="2024-07" db="EMBL/GenBank/DDBJ databases">
        <authorList>
            <person name="Akdeniz Z."/>
        </authorList>
    </citation>
    <scope>NUCLEOTIDE SEQUENCE [LARGE SCALE GENOMIC DNA]</scope>
</reference>
<evidence type="ECO:0000313" key="3">
    <source>
        <dbReference type="EMBL" id="CAI9914224.1"/>
    </source>
</evidence>
<dbReference type="InterPro" id="IPR038765">
    <property type="entry name" value="Papain-like_cys_pep_sf"/>
</dbReference>
<comment type="similarity">
    <text evidence="1">Belongs to the peptidase C1 family.</text>
</comment>
<dbReference type="SMART" id="SM00645">
    <property type="entry name" value="Pept_C1"/>
    <property type="match status" value="1"/>
</dbReference>
<organism evidence="3">
    <name type="scientific">Hexamita inflata</name>
    <dbReference type="NCBI Taxonomy" id="28002"/>
    <lineage>
        <taxon>Eukaryota</taxon>
        <taxon>Metamonada</taxon>
        <taxon>Diplomonadida</taxon>
        <taxon>Hexamitidae</taxon>
        <taxon>Hexamitinae</taxon>
        <taxon>Hexamita</taxon>
    </lineage>
</organism>
<proteinExistence type="inferred from homology"/>
<dbReference type="Pfam" id="PF00112">
    <property type="entry name" value="Peptidase_C1"/>
    <property type="match status" value="1"/>
</dbReference>
<reference evidence="3" key="1">
    <citation type="submission" date="2023-06" db="EMBL/GenBank/DDBJ databases">
        <authorList>
            <person name="Kurt Z."/>
        </authorList>
    </citation>
    <scope>NUCLEOTIDE SEQUENCE</scope>
</reference>
<sequence>MIMIFHVLNSAHEEVVQILDNIPGMTWKAKVHDQMKHKSDQPLNQVYKSKVPQRSKQTTEKFVPVASKKSPDYWDWVAMNPGCSDVVPDIGNCGASPQVAVMNTFSDFRCFQGKDADRIEYSAQYMINCDSDYLCTSCDDDCQNYRVWQFLKDFGTVPESCISYKSGQTGKPTKCPNTCDDGSTIPSSVKISEVVDICDTKSGLNEEAIKQALINGPVSSQIALYEDLYYYESGIFQHVWGTYKGESSCEIVGYGEENGVKFWKVKNVWGREWGENGYFRILMSPKYGGECYISFECCQAVV</sequence>
<dbReference type="PANTHER" id="PTHR12411">
    <property type="entry name" value="CYSTEINE PROTEASE FAMILY C1-RELATED"/>
    <property type="match status" value="1"/>
</dbReference>
<dbReference type="InterPro" id="IPR000668">
    <property type="entry name" value="Peptidase_C1A_C"/>
</dbReference>
<evidence type="ECO:0000313" key="4">
    <source>
        <dbReference type="EMBL" id="CAL6104371.1"/>
    </source>
</evidence>
<dbReference type="AlphaFoldDB" id="A0AA86N779"/>